<name>A0ABR1TIG6_9PEZI</name>
<comment type="caution">
    <text evidence="1">The sequence shown here is derived from an EMBL/GenBank/DDBJ whole genome shotgun (WGS) entry which is preliminary data.</text>
</comment>
<dbReference type="EMBL" id="JAQQWM010000009">
    <property type="protein sequence ID" value="KAK8046421.1"/>
    <property type="molecule type" value="Genomic_DNA"/>
</dbReference>
<sequence length="118" mass="12601">MTTGTANLSLLYDDFAIKGEYAYLTTSGNSIEHVALDGQAVGQIIAGRPNSTRIAQPTSCASERTSRYEHVLYVTNAGGLSSPINGNIPVGGEALAIDTGRWKQVRFSGLPEDTYFDT</sequence>
<evidence type="ECO:0000313" key="1">
    <source>
        <dbReference type="EMBL" id="KAK8046421.1"/>
    </source>
</evidence>
<dbReference type="InterPro" id="IPR052998">
    <property type="entry name" value="Hetero-Diels-Alderase-like"/>
</dbReference>
<proteinExistence type="predicted"/>
<dbReference type="InterPro" id="IPR011042">
    <property type="entry name" value="6-blade_b-propeller_TolB-like"/>
</dbReference>
<accession>A0ABR1TIG6</accession>
<gene>
    <name evidence="1" type="ORF">PG996_014485</name>
</gene>
<dbReference type="PANTHER" id="PTHR42060">
    <property type="entry name" value="NHL REPEAT-CONTAINING PROTEIN-RELATED"/>
    <property type="match status" value="1"/>
</dbReference>
<organism evidence="1 2">
    <name type="scientific">Apiospora saccharicola</name>
    <dbReference type="NCBI Taxonomy" id="335842"/>
    <lineage>
        <taxon>Eukaryota</taxon>
        <taxon>Fungi</taxon>
        <taxon>Dikarya</taxon>
        <taxon>Ascomycota</taxon>
        <taxon>Pezizomycotina</taxon>
        <taxon>Sordariomycetes</taxon>
        <taxon>Xylariomycetidae</taxon>
        <taxon>Amphisphaeriales</taxon>
        <taxon>Apiosporaceae</taxon>
        <taxon>Apiospora</taxon>
    </lineage>
</organism>
<dbReference type="PANTHER" id="PTHR42060:SF1">
    <property type="entry name" value="NHL REPEAT-CONTAINING PROTEIN"/>
    <property type="match status" value="1"/>
</dbReference>
<reference evidence="1 2" key="1">
    <citation type="submission" date="2023-01" db="EMBL/GenBank/DDBJ databases">
        <title>Analysis of 21 Apiospora genomes using comparative genomics revels a genus with tremendous synthesis potential of carbohydrate active enzymes and secondary metabolites.</title>
        <authorList>
            <person name="Sorensen T."/>
        </authorList>
    </citation>
    <scope>NUCLEOTIDE SEQUENCE [LARGE SCALE GENOMIC DNA]</scope>
    <source>
        <strain evidence="1 2">CBS 83171</strain>
    </source>
</reference>
<evidence type="ECO:0000313" key="2">
    <source>
        <dbReference type="Proteomes" id="UP001446871"/>
    </source>
</evidence>
<dbReference type="Gene3D" id="2.120.10.30">
    <property type="entry name" value="TolB, C-terminal domain"/>
    <property type="match status" value="1"/>
</dbReference>
<keyword evidence="2" id="KW-1185">Reference proteome</keyword>
<dbReference type="Proteomes" id="UP001446871">
    <property type="component" value="Unassembled WGS sequence"/>
</dbReference>
<protein>
    <submittedName>
        <fullName evidence="1">Uncharacterized protein</fullName>
    </submittedName>
</protein>